<dbReference type="Proteomes" id="UP000187203">
    <property type="component" value="Unassembled WGS sequence"/>
</dbReference>
<protein>
    <submittedName>
        <fullName evidence="2">Uncharacterized protein</fullName>
    </submittedName>
</protein>
<proteinExistence type="predicted"/>
<reference evidence="3" key="1">
    <citation type="submission" date="2013-09" db="EMBL/GenBank/DDBJ databases">
        <title>Corchorus olitorius genome sequencing.</title>
        <authorList>
            <person name="Alam M."/>
            <person name="Haque M.S."/>
            <person name="Islam M.S."/>
            <person name="Emdad E.M."/>
            <person name="Islam M.M."/>
            <person name="Ahmed B."/>
            <person name="Halim A."/>
            <person name="Hossen Q.M.M."/>
            <person name="Hossain M.Z."/>
            <person name="Ahmed R."/>
            <person name="Khan M.M."/>
            <person name="Islam R."/>
            <person name="Rashid M.M."/>
            <person name="Khan S.A."/>
            <person name="Rahman M.S."/>
            <person name="Alam M."/>
            <person name="Yahiya A.S."/>
            <person name="Khan M.S."/>
            <person name="Azam M.S."/>
            <person name="Haque T."/>
            <person name="Lashkar M.Z.H."/>
            <person name="Akhand A.I."/>
            <person name="Morshed G."/>
            <person name="Roy S."/>
            <person name="Uddin K.S."/>
            <person name="Rabeya T."/>
            <person name="Hossain A.S."/>
            <person name="Chowdhury A."/>
            <person name="Snigdha A.R."/>
            <person name="Mortoza M.S."/>
            <person name="Matin S.A."/>
            <person name="Hoque S.M.E."/>
            <person name="Islam M.K."/>
            <person name="Roy D.K."/>
            <person name="Haider R."/>
            <person name="Moosa M.M."/>
            <person name="Elias S.M."/>
            <person name="Hasan A.M."/>
            <person name="Jahan S."/>
            <person name="Shafiuddin M."/>
            <person name="Mahmood N."/>
            <person name="Shommy N.S."/>
        </authorList>
    </citation>
    <scope>NUCLEOTIDE SEQUENCE [LARGE SCALE GENOMIC DNA]</scope>
    <source>
        <strain evidence="3">cv. O-4</strain>
    </source>
</reference>
<dbReference type="AlphaFoldDB" id="A0A1R3KYM4"/>
<organism evidence="2 3">
    <name type="scientific">Corchorus olitorius</name>
    <dbReference type="NCBI Taxonomy" id="93759"/>
    <lineage>
        <taxon>Eukaryota</taxon>
        <taxon>Viridiplantae</taxon>
        <taxon>Streptophyta</taxon>
        <taxon>Embryophyta</taxon>
        <taxon>Tracheophyta</taxon>
        <taxon>Spermatophyta</taxon>
        <taxon>Magnoliopsida</taxon>
        <taxon>eudicotyledons</taxon>
        <taxon>Gunneridae</taxon>
        <taxon>Pentapetalae</taxon>
        <taxon>rosids</taxon>
        <taxon>malvids</taxon>
        <taxon>Malvales</taxon>
        <taxon>Malvaceae</taxon>
        <taxon>Grewioideae</taxon>
        <taxon>Apeibeae</taxon>
        <taxon>Corchorus</taxon>
    </lineage>
</organism>
<evidence type="ECO:0000313" key="2">
    <source>
        <dbReference type="EMBL" id="OMP12196.1"/>
    </source>
</evidence>
<feature type="compositionally biased region" description="Basic and acidic residues" evidence="1">
    <location>
        <begin position="1"/>
        <end position="10"/>
    </location>
</feature>
<name>A0A1R3KYM4_9ROSI</name>
<comment type="caution">
    <text evidence="2">The sequence shown here is derived from an EMBL/GenBank/DDBJ whole genome shotgun (WGS) entry which is preliminary data.</text>
</comment>
<accession>A0A1R3KYM4</accession>
<sequence length="80" mass="9096">MEAKSLHENSSRPPQPRSDFSMLSFALSSIYPPDQFYSPRSRTQTSQILVLRTITFVFMAFMKGRTGLKPGKGMGRLEPR</sequence>
<evidence type="ECO:0000313" key="3">
    <source>
        <dbReference type="Proteomes" id="UP000187203"/>
    </source>
</evidence>
<evidence type="ECO:0000256" key="1">
    <source>
        <dbReference type="SAM" id="MobiDB-lite"/>
    </source>
</evidence>
<dbReference type="EMBL" id="AWUE01009714">
    <property type="protein sequence ID" value="OMP12196.1"/>
    <property type="molecule type" value="Genomic_DNA"/>
</dbReference>
<gene>
    <name evidence="2" type="ORF">COLO4_03411</name>
</gene>
<feature type="region of interest" description="Disordered" evidence="1">
    <location>
        <begin position="1"/>
        <end position="20"/>
    </location>
</feature>
<keyword evidence="3" id="KW-1185">Reference proteome</keyword>